<reference evidence="2" key="1">
    <citation type="submission" date="2018-09" db="EMBL/GenBank/DDBJ databases">
        <title>Murine metabolic-syndrome-specific gut microbial biobank.</title>
        <authorList>
            <person name="Liu C."/>
        </authorList>
    </citation>
    <scope>NUCLEOTIDE SEQUENCE</scope>
    <source>
        <strain evidence="2">D42-62</strain>
    </source>
</reference>
<evidence type="ECO:0000313" key="2">
    <source>
        <dbReference type="EMBL" id="NBJ93213.1"/>
    </source>
</evidence>
<proteinExistence type="predicted"/>
<dbReference type="EMBL" id="QZDT01000017">
    <property type="protein sequence ID" value="NBJ93213.1"/>
    <property type="molecule type" value="Genomic_DNA"/>
</dbReference>
<dbReference type="AlphaFoldDB" id="A0A9X5BG73"/>
<name>A0A9X5BG73_9FIRM</name>
<evidence type="ECO:0000313" key="3">
    <source>
        <dbReference type="Proteomes" id="UP001154420"/>
    </source>
</evidence>
<accession>A0A9X5BG73</accession>
<dbReference type="Pfam" id="PF04233">
    <property type="entry name" value="Phage_Mu_F"/>
    <property type="match status" value="1"/>
</dbReference>
<dbReference type="InterPro" id="IPR006528">
    <property type="entry name" value="Phage_head_morphogenesis_dom"/>
</dbReference>
<organism evidence="2 3">
    <name type="scientific">Parablautia muri</name>
    <dbReference type="NCBI Taxonomy" id="2320879"/>
    <lineage>
        <taxon>Bacteria</taxon>
        <taxon>Bacillati</taxon>
        <taxon>Bacillota</taxon>
        <taxon>Clostridia</taxon>
        <taxon>Lachnospirales</taxon>
        <taxon>Lachnospiraceae</taxon>
        <taxon>Parablautia</taxon>
    </lineage>
</organism>
<dbReference type="RefSeq" id="WP_160560340.1">
    <property type="nucleotide sequence ID" value="NZ_QZDT01000017.1"/>
</dbReference>
<protein>
    <recommendedName>
        <fullName evidence="1">Phage head morphogenesis domain-containing protein</fullName>
    </recommendedName>
</protein>
<keyword evidence="3" id="KW-1185">Reference proteome</keyword>
<gene>
    <name evidence="2" type="ORF">D5281_11555</name>
</gene>
<comment type="caution">
    <text evidence="2">The sequence shown here is derived from an EMBL/GenBank/DDBJ whole genome shotgun (WGS) entry which is preliminary data.</text>
</comment>
<feature type="domain" description="Phage head morphogenesis" evidence="1">
    <location>
        <begin position="145"/>
        <end position="268"/>
    </location>
</feature>
<evidence type="ECO:0000259" key="1">
    <source>
        <dbReference type="Pfam" id="PF04233"/>
    </source>
</evidence>
<dbReference type="Proteomes" id="UP001154420">
    <property type="component" value="Unassembled WGS sequence"/>
</dbReference>
<dbReference type="OrthoDB" id="9151105at2"/>
<sequence>MNKRQLEVQKIQADSEEKVIRLLKQVYTQARKDCEAKIRELSTRTDMENLQSIVYQKQYQEALKKQIDSILDTLDTNTFTTIADYLALSYEDGFFGTLYDLQGQGIPLIFPINQDEVVKALQVDSKISKGLYNKLGEDVTYLKKSIRAELSRGAVRGESWNQIAVHIAKGMNSPFNKAYNRAITIARTEGHRVQQEAAFQCQQKAKSKGADVVKQWDSTLDGLTRPHHRELDGQVRELEEPFEVAGKKGMYPGAFGDPSEDCNCRCCLLQRARWALSEEEYYTKWDGDKNELVRVKAKTYNEFKQTVNALSNSLDYRIVNYTDGDYAVKERVAFLEAMTEMPQKVKESLSNTIVSVGSKGSAYDPVSDTIFIGMNASKREAVHEIGHAIENKVFDSAKVDVVKSMCVEGLSVDDIVAVTAIDSSGSKSEIYILKSDKFLNNYQGRLYVTDPFEAVLDDGTIDINCMKEFVSVAVEQYFENAERVKKKNYDIFALIEESLK</sequence>